<evidence type="ECO:0000256" key="4">
    <source>
        <dbReference type="ARBA" id="ARBA00025806"/>
    </source>
</evidence>
<evidence type="ECO:0000256" key="3">
    <source>
        <dbReference type="ARBA" id="ARBA00023242"/>
    </source>
</evidence>
<comment type="caution">
    <text evidence="6">The sequence shown here is derived from an EMBL/GenBank/DDBJ whole genome shotgun (WGS) entry which is preliminary data.</text>
</comment>
<evidence type="ECO:0000256" key="5">
    <source>
        <dbReference type="SAM" id="MobiDB-lite"/>
    </source>
</evidence>
<evidence type="ECO:0000256" key="2">
    <source>
        <dbReference type="ARBA" id="ARBA00022473"/>
    </source>
</evidence>
<comment type="subcellular location">
    <subcellularLocation>
        <location evidence="1">Nucleus</location>
    </subcellularLocation>
</comment>
<dbReference type="GO" id="GO:0033260">
    <property type="term" value="P:nuclear DNA replication"/>
    <property type="evidence" value="ECO:0007669"/>
    <property type="project" value="TreeGrafter"/>
</dbReference>
<keyword evidence="3" id="KW-0539">Nucleus</keyword>
<keyword evidence="7" id="KW-1185">Reference proteome</keyword>
<sequence>MSGSLGSDKENAIPSSFRATGGHQAGKRKDRQTAQELRGQLMKDQQGARVQPPKTRSLERSQSALNDIWERSNSQSGFFPVRSNAAEESEEPARKVTKFTDVSIHTDARDASDDTFLSEGMVGVLRASMSRCDNGGTSLAGTSFPHPEPATSMQPSQSLPLQQQSSQQLPQQQHMVCGQHPPIDWTIKTCLRFSSAEELAVCSEAAMPSSEAAGQALSGVATSCIEGLTAQERWQAALMSWRYPASAWPREAVAALQSAPPAAPLLTQRFVAWQEGLRSLYHALRNSACNCFFLLPPQGSRQPFAVRFGASGLAGCQSVHAAISRSYTPLRAQLASAHYSVQCTAPLAPPKPDRAKRKSSNSSEGGWDPVWVGSGADGKPQSMLWFEGPGQVHGLFQYLFLEGRRMHGPDCDLPQLLAPVPFLGAGIHCLQSSVTEQAGRLPARPARPYRCEVSGLIPPWTVDRLCNCLQASSSSDFMVTMETDALTNGLQQVPAASLRQPQDLAPNSRLTCGGCMDKGEAVRWGQAAIVMGGAVLKELQCENGVFRVGFAAQTGSTAREWRSPAVI</sequence>
<comment type="similarity">
    <text evidence="4">Belongs to the DONSON family.</text>
</comment>
<feature type="region of interest" description="Disordered" evidence="5">
    <location>
        <begin position="136"/>
        <end position="169"/>
    </location>
</feature>
<keyword evidence="2" id="KW-0217">Developmental protein</keyword>
<dbReference type="InterPro" id="IPR024861">
    <property type="entry name" value="Donson"/>
</dbReference>
<dbReference type="GO" id="GO:0005634">
    <property type="term" value="C:nucleus"/>
    <property type="evidence" value="ECO:0007669"/>
    <property type="project" value="UniProtKB-SubCell"/>
</dbReference>
<feature type="region of interest" description="Disordered" evidence="5">
    <location>
        <begin position="345"/>
        <end position="372"/>
    </location>
</feature>
<name>A0AAW1QKR5_9CHLO</name>
<dbReference type="PANTHER" id="PTHR12972">
    <property type="entry name" value="DOWNSTREAM NEIGHBOR OF SON"/>
    <property type="match status" value="1"/>
</dbReference>
<accession>A0AAW1QKR5</accession>
<organism evidence="6 7">
    <name type="scientific">Apatococcus lobatus</name>
    <dbReference type="NCBI Taxonomy" id="904363"/>
    <lineage>
        <taxon>Eukaryota</taxon>
        <taxon>Viridiplantae</taxon>
        <taxon>Chlorophyta</taxon>
        <taxon>core chlorophytes</taxon>
        <taxon>Trebouxiophyceae</taxon>
        <taxon>Chlorellales</taxon>
        <taxon>Chlorellaceae</taxon>
        <taxon>Apatococcus</taxon>
    </lineage>
</organism>
<dbReference type="EMBL" id="JALJOS010000034">
    <property type="protein sequence ID" value="KAK9822053.1"/>
    <property type="molecule type" value="Genomic_DNA"/>
</dbReference>
<dbReference type="AlphaFoldDB" id="A0AAW1QKR5"/>
<feature type="compositionally biased region" description="Low complexity" evidence="5">
    <location>
        <begin position="154"/>
        <end position="169"/>
    </location>
</feature>
<dbReference type="Proteomes" id="UP001438707">
    <property type="component" value="Unassembled WGS sequence"/>
</dbReference>
<gene>
    <name evidence="6" type="ORF">WJX74_003646</name>
</gene>
<evidence type="ECO:0000313" key="6">
    <source>
        <dbReference type="EMBL" id="KAK9822053.1"/>
    </source>
</evidence>
<proteinExistence type="inferred from homology"/>
<evidence type="ECO:0000313" key="7">
    <source>
        <dbReference type="Proteomes" id="UP001438707"/>
    </source>
</evidence>
<protein>
    <submittedName>
        <fullName evidence="6">Uncharacterized protein</fullName>
    </submittedName>
</protein>
<evidence type="ECO:0000256" key="1">
    <source>
        <dbReference type="ARBA" id="ARBA00004123"/>
    </source>
</evidence>
<feature type="compositionally biased region" description="Polar residues" evidence="5">
    <location>
        <begin position="60"/>
        <end position="77"/>
    </location>
</feature>
<dbReference type="PANTHER" id="PTHR12972:SF0">
    <property type="entry name" value="PROTEIN DOWNSTREAM NEIGHBOR OF SON"/>
    <property type="match status" value="1"/>
</dbReference>
<reference evidence="6 7" key="1">
    <citation type="journal article" date="2024" name="Nat. Commun.">
        <title>Phylogenomics reveals the evolutionary origins of lichenization in chlorophyte algae.</title>
        <authorList>
            <person name="Puginier C."/>
            <person name="Libourel C."/>
            <person name="Otte J."/>
            <person name="Skaloud P."/>
            <person name="Haon M."/>
            <person name="Grisel S."/>
            <person name="Petersen M."/>
            <person name="Berrin J.G."/>
            <person name="Delaux P.M."/>
            <person name="Dal Grande F."/>
            <person name="Keller J."/>
        </authorList>
    </citation>
    <scope>NUCLEOTIDE SEQUENCE [LARGE SCALE GENOMIC DNA]</scope>
    <source>
        <strain evidence="6 7">SAG 2145</strain>
    </source>
</reference>
<feature type="region of interest" description="Disordered" evidence="5">
    <location>
        <begin position="1"/>
        <end position="77"/>
    </location>
</feature>